<dbReference type="GeneID" id="90982667"/>
<proteinExistence type="inferred from homology"/>
<dbReference type="OrthoDB" id="9762978at2"/>
<dbReference type="InterPro" id="IPR018461">
    <property type="entry name" value="Na/H_Antiport_NhaC-like_C"/>
</dbReference>
<accession>A0A073ISG3</accession>
<feature type="transmembrane region" description="Helical" evidence="9">
    <location>
        <begin position="106"/>
        <end position="127"/>
    </location>
</feature>
<feature type="transmembrane region" description="Helical" evidence="9">
    <location>
        <begin position="139"/>
        <end position="165"/>
    </location>
</feature>
<feature type="domain" description="Na+/H+ antiporter NhaC-like C-terminal" evidence="10">
    <location>
        <begin position="316"/>
        <end position="488"/>
    </location>
</feature>
<feature type="transmembrane region" description="Helical" evidence="9">
    <location>
        <begin position="348"/>
        <end position="365"/>
    </location>
</feature>
<dbReference type="InterPro" id="IPR004770">
    <property type="entry name" value="Na/H_antiport_NhaC"/>
</dbReference>
<dbReference type="RefSeq" id="WP_037974336.1">
    <property type="nucleotide sequence ID" value="NZ_JMKI01000005.1"/>
</dbReference>
<dbReference type="eggNOG" id="COG1757">
    <property type="taxonomic scope" value="Bacteria"/>
</dbReference>
<evidence type="ECO:0000259" key="10">
    <source>
        <dbReference type="Pfam" id="PF03553"/>
    </source>
</evidence>
<dbReference type="GO" id="GO:0015297">
    <property type="term" value="F:antiporter activity"/>
    <property type="evidence" value="ECO:0007669"/>
    <property type="project" value="UniProtKB-KW"/>
</dbReference>
<keyword evidence="5 9" id="KW-0812">Transmembrane</keyword>
<dbReference type="EMBL" id="JMKI01000005">
    <property type="protein sequence ID" value="KEJ93283.1"/>
    <property type="molecule type" value="Genomic_DNA"/>
</dbReference>
<organism evidence="11 12">
    <name type="scientific">Synergistes jonesii</name>
    <dbReference type="NCBI Taxonomy" id="2754"/>
    <lineage>
        <taxon>Bacteria</taxon>
        <taxon>Thermotogati</taxon>
        <taxon>Synergistota</taxon>
        <taxon>Synergistia</taxon>
        <taxon>Synergistales</taxon>
        <taxon>Synergistaceae</taxon>
        <taxon>Synergistes</taxon>
    </lineage>
</organism>
<name>A0A073ISG3_9BACT</name>
<evidence type="ECO:0000313" key="11">
    <source>
        <dbReference type="EMBL" id="KEJ93283.1"/>
    </source>
</evidence>
<comment type="similarity">
    <text evidence="8">Belongs to the NhaC Na(+)/H(+) (TC 2.A.35) antiporter family.</text>
</comment>
<comment type="caution">
    <text evidence="11">The sequence shown here is derived from an EMBL/GenBank/DDBJ whole genome shotgun (WGS) entry which is preliminary data.</text>
</comment>
<feature type="transmembrane region" description="Helical" evidence="9">
    <location>
        <begin position="12"/>
        <end position="30"/>
    </location>
</feature>
<gene>
    <name evidence="11" type="ORF">EH55_10485</name>
</gene>
<feature type="transmembrane region" description="Helical" evidence="9">
    <location>
        <begin position="385"/>
        <end position="403"/>
    </location>
</feature>
<keyword evidence="4" id="KW-1003">Cell membrane</keyword>
<keyword evidence="3" id="KW-0050">Antiport</keyword>
<protein>
    <submittedName>
        <fullName evidence="11">Sodium:proton antiporter</fullName>
    </submittedName>
</protein>
<dbReference type="NCBIfam" id="TIGR00931">
    <property type="entry name" value="antiport_nhaC"/>
    <property type="match status" value="1"/>
</dbReference>
<dbReference type="PATRIC" id="fig|2754.20.peg.1280"/>
<dbReference type="GO" id="GO:0005886">
    <property type="term" value="C:plasma membrane"/>
    <property type="evidence" value="ECO:0007669"/>
    <property type="project" value="UniProtKB-SubCell"/>
</dbReference>
<evidence type="ECO:0000256" key="9">
    <source>
        <dbReference type="SAM" id="Phobius"/>
    </source>
</evidence>
<evidence type="ECO:0000256" key="5">
    <source>
        <dbReference type="ARBA" id="ARBA00022692"/>
    </source>
</evidence>
<evidence type="ECO:0000256" key="4">
    <source>
        <dbReference type="ARBA" id="ARBA00022475"/>
    </source>
</evidence>
<evidence type="ECO:0000256" key="8">
    <source>
        <dbReference type="ARBA" id="ARBA00038435"/>
    </source>
</evidence>
<dbReference type="InterPro" id="IPR052180">
    <property type="entry name" value="NhaC_Na-H+_Antiporter"/>
</dbReference>
<keyword evidence="6 9" id="KW-1133">Transmembrane helix</keyword>
<feature type="transmembrane region" description="Helical" evidence="9">
    <location>
        <begin position="36"/>
        <end position="55"/>
    </location>
</feature>
<feature type="transmembrane region" description="Helical" evidence="9">
    <location>
        <begin position="202"/>
        <end position="223"/>
    </location>
</feature>
<evidence type="ECO:0000313" key="12">
    <source>
        <dbReference type="Proteomes" id="UP000027665"/>
    </source>
</evidence>
<feature type="transmembrane region" description="Helical" evidence="9">
    <location>
        <begin position="466"/>
        <end position="493"/>
    </location>
</feature>
<reference evidence="11 12" key="1">
    <citation type="submission" date="2014-04" db="EMBL/GenBank/DDBJ databases">
        <title>Draft Genome Sequence of Synergistes jonesii.</title>
        <authorList>
            <person name="Coil D.A."/>
            <person name="Eisen J.A."/>
            <person name="Holland-Moritz H.E."/>
        </authorList>
    </citation>
    <scope>NUCLEOTIDE SEQUENCE [LARGE SCALE GENOMIC DNA]</scope>
    <source>
        <strain evidence="11 12">78-1</strain>
    </source>
</reference>
<evidence type="ECO:0000256" key="6">
    <source>
        <dbReference type="ARBA" id="ARBA00022989"/>
    </source>
</evidence>
<evidence type="ECO:0000256" key="7">
    <source>
        <dbReference type="ARBA" id="ARBA00023136"/>
    </source>
</evidence>
<dbReference type="Pfam" id="PF03553">
    <property type="entry name" value="Na_H_antiporter"/>
    <property type="match status" value="2"/>
</dbReference>
<evidence type="ECO:0000256" key="2">
    <source>
        <dbReference type="ARBA" id="ARBA00022448"/>
    </source>
</evidence>
<feature type="transmembrane region" description="Helical" evidence="9">
    <location>
        <begin position="235"/>
        <end position="259"/>
    </location>
</feature>
<comment type="subcellular location">
    <subcellularLocation>
        <location evidence="1">Cell membrane</location>
        <topology evidence="1">Multi-pass membrane protein</topology>
    </subcellularLocation>
</comment>
<keyword evidence="12" id="KW-1185">Reference proteome</keyword>
<dbReference type="Proteomes" id="UP000027665">
    <property type="component" value="Unassembled WGS sequence"/>
</dbReference>
<keyword evidence="7 9" id="KW-0472">Membrane</keyword>
<dbReference type="PANTHER" id="PTHR33451">
    <property type="entry name" value="MALATE-2H(+)/NA(+)-LACTATE ANTIPORTER"/>
    <property type="match status" value="1"/>
</dbReference>
<keyword evidence="2" id="KW-0813">Transport</keyword>
<sequence length="516" mass="53946">MTVTKAKKPSFVVALATFICIAGTISFGLLKLGLDAHVPIAVAAAIAALVGKFVVGITWEEMETAICNAISSSISALLILIAIGMLVGSWVQAGVVPGLIYYGFDVLSPGIFLFATLILCSIISLATGSSWGVGGTAGVALIGIAAGLGIPAPLTAGIIISGAYFGDKMSPLSDTTNLAPAVSGSNLFDHIRAMMWTTTPSYIIVAIITIVLGFSYSSGAGSFDPSRIDAFQKILAAEFSINPLYVAIPTIVVLGLAVLKCPALPSMMAGTAAASALAMFQGKTLAEALTAIHYGYESTVATKLSETAVEELPAIMGEFGITGISPETVHEISSLVTELLNRGGLDSMMWSLSLIMIALVLGGVMESCHYLDVLLNPMLYKIRSVGGFVTLVVTSCFVSNLFLGDQYLAIVVPGRMFKTAVAKTELSPRMLSRTLEDCGTMTAVLVPWTGCGAFQSGALGVPTLTYAPYCFLNIINPFMAILLASLGIGNYWGKNGADRVEKRTALTFPREEEEAA</sequence>
<dbReference type="PANTHER" id="PTHR33451:SF3">
    <property type="entry name" value="MALATE-2H(+)_NA(+)-LACTATE ANTIPORTER"/>
    <property type="match status" value="1"/>
</dbReference>
<feature type="transmembrane region" description="Helical" evidence="9">
    <location>
        <begin position="76"/>
        <end position="100"/>
    </location>
</feature>
<feature type="domain" description="Na+/H+ antiporter NhaC-like C-terminal" evidence="10">
    <location>
        <begin position="162"/>
        <end position="305"/>
    </location>
</feature>
<dbReference type="STRING" id="2754.EH55_10485"/>
<evidence type="ECO:0000256" key="1">
    <source>
        <dbReference type="ARBA" id="ARBA00004651"/>
    </source>
</evidence>
<dbReference type="AlphaFoldDB" id="A0A073ISG3"/>
<evidence type="ECO:0000256" key="3">
    <source>
        <dbReference type="ARBA" id="ARBA00022449"/>
    </source>
</evidence>